<dbReference type="AlphaFoldDB" id="A0A1F7HLP5"/>
<name>A0A1F7HLP5_9BACT</name>
<dbReference type="EMBL" id="MFZT01000003">
    <property type="protein sequence ID" value="OGK32013.1"/>
    <property type="molecule type" value="Genomic_DNA"/>
</dbReference>
<dbReference type="Proteomes" id="UP000178098">
    <property type="component" value="Unassembled WGS sequence"/>
</dbReference>
<protein>
    <submittedName>
        <fullName evidence="1">Uncharacterized protein</fullName>
    </submittedName>
</protein>
<evidence type="ECO:0000313" key="2">
    <source>
        <dbReference type="Proteomes" id="UP000178098"/>
    </source>
</evidence>
<accession>A0A1F7HLP5</accession>
<organism evidence="1 2">
    <name type="scientific">Candidatus Roizmanbacteria bacterium RIFCSPHIGHO2_02_FULL_43_11</name>
    <dbReference type="NCBI Taxonomy" id="1802043"/>
    <lineage>
        <taxon>Bacteria</taxon>
        <taxon>Candidatus Roizmaniibacteriota</taxon>
    </lineage>
</organism>
<comment type="caution">
    <text evidence="1">The sequence shown here is derived from an EMBL/GenBank/DDBJ whole genome shotgun (WGS) entry which is preliminary data.</text>
</comment>
<evidence type="ECO:0000313" key="1">
    <source>
        <dbReference type="EMBL" id="OGK32013.1"/>
    </source>
</evidence>
<sequence length="71" mass="7968">MVALYMAHQRGEYRGEPVMDYFEKEILPSISGNIKKMQDQVLSYGNDSSVPGIFKDALLRAYSGQKAYSSS</sequence>
<gene>
    <name evidence="1" type="ORF">A3D08_03890</name>
</gene>
<reference evidence="1 2" key="1">
    <citation type="journal article" date="2016" name="Nat. Commun.">
        <title>Thousands of microbial genomes shed light on interconnected biogeochemical processes in an aquifer system.</title>
        <authorList>
            <person name="Anantharaman K."/>
            <person name="Brown C.T."/>
            <person name="Hug L.A."/>
            <person name="Sharon I."/>
            <person name="Castelle C.J."/>
            <person name="Probst A.J."/>
            <person name="Thomas B.C."/>
            <person name="Singh A."/>
            <person name="Wilkins M.J."/>
            <person name="Karaoz U."/>
            <person name="Brodie E.L."/>
            <person name="Williams K.H."/>
            <person name="Hubbard S.S."/>
            <person name="Banfield J.F."/>
        </authorList>
    </citation>
    <scope>NUCLEOTIDE SEQUENCE [LARGE SCALE GENOMIC DNA]</scope>
</reference>
<proteinExistence type="predicted"/>